<sequence length="467" mass="50482">MLLLPLKIHSLPVRRLTPWLLGTLLLLGNPAWAQNAPQEHDHGAAVPSVSNPATARDALLHDFVAAPNGTVPLEKFTGDVREFTLEVHEIESEIAPGVRVRQWAFGLPGQQASVPGPELRVKVGDLVKITLKNTTDRAHTVHLHGITSLAQSMDGVPHTSHAVLPGKELTYAFVATEAGTHMYHCHVETNLHLDMGMYGALIVEPRDTPAWVKDHVLMLDEWDSKQDPEQLPHKPTPNYYLANGRAHPLIPDLHIPQGEVHLVRLLNIGQEVHSMHLHGMTFLVVAKDGQDLPLPYRADTVLLGPGERYDLLVKGRDGTFPLHDHIPPHGTNDGVDPGGIHLMVVGGPELAADGTVVGASAPHAHGNGDAATSAPPSELPLQSGTVEIHVTGFVFSSPTLRIKRGTKVVWNNDDMAAHTVTVDGPQKAASAPLRKGGRFAMTFDEIGTYRVGCVQHPFMTATVVVEP</sequence>
<comment type="caution">
    <text evidence="7">The sequence shown here is derived from an EMBL/GenBank/DDBJ whole genome shotgun (WGS) entry which is preliminary data.</text>
</comment>
<evidence type="ECO:0000256" key="2">
    <source>
        <dbReference type="ARBA" id="ARBA00023002"/>
    </source>
</evidence>
<dbReference type="Pfam" id="PF07732">
    <property type="entry name" value="Cu-oxidase_3"/>
    <property type="match status" value="1"/>
</dbReference>
<dbReference type="Pfam" id="PF00127">
    <property type="entry name" value="Copper-bind"/>
    <property type="match status" value="1"/>
</dbReference>
<feature type="domain" description="Plastocyanin-like" evidence="5">
    <location>
        <begin position="243"/>
        <end position="330"/>
    </location>
</feature>
<evidence type="ECO:0000256" key="3">
    <source>
        <dbReference type="ARBA" id="ARBA00023008"/>
    </source>
</evidence>
<feature type="domain" description="Blue (type 1) copper" evidence="4">
    <location>
        <begin position="386"/>
        <end position="466"/>
    </location>
</feature>
<dbReference type="Proteomes" id="UP000552709">
    <property type="component" value="Unassembled WGS sequence"/>
</dbReference>
<dbReference type="EMBL" id="JACHFL010000009">
    <property type="protein sequence ID" value="MBB5364161.1"/>
    <property type="molecule type" value="Genomic_DNA"/>
</dbReference>
<protein>
    <submittedName>
        <fullName evidence="7">FtsP/CotA-like multicopper oxidase with cupredoxin domain</fullName>
    </submittedName>
</protein>
<evidence type="ECO:0000256" key="1">
    <source>
        <dbReference type="ARBA" id="ARBA00022723"/>
    </source>
</evidence>
<evidence type="ECO:0000259" key="6">
    <source>
        <dbReference type="Pfam" id="PF07732"/>
    </source>
</evidence>
<dbReference type="AlphaFoldDB" id="A0A7W8JVU4"/>
<proteinExistence type="predicted"/>
<evidence type="ECO:0000313" key="7">
    <source>
        <dbReference type="EMBL" id="MBB5364161.1"/>
    </source>
</evidence>
<dbReference type="GO" id="GO:0009055">
    <property type="term" value="F:electron transfer activity"/>
    <property type="evidence" value="ECO:0007669"/>
    <property type="project" value="InterPro"/>
</dbReference>
<name>A0A7W8JVU4_9DEIO</name>
<accession>A0A7W8JVU4</accession>
<evidence type="ECO:0000259" key="5">
    <source>
        <dbReference type="Pfam" id="PF07731"/>
    </source>
</evidence>
<reference evidence="7 8" key="1">
    <citation type="submission" date="2020-08" db="EMBL/GenBank/DDBJ databases">
        <title>Genomic Encyclopedia of Type Strains, Phase IV (KMG-IV): sequencing the most valuable type-strain genomes for metagenomic binning, comparative biology and taxonomic classification.</title>
        <authorList>
            <person name="Goeker M."/>
        </authorList>
    </citation>
    <scope>NUCLEOTIDE SEQUENCE [LARGE SCALE GENOMIC DNA]</scope>
    <source>
        <strain evidence="7 8">DSM 27939</strain>
    </source>
</reference>
<dbReference type="Gene3D" id="2.60.40.420">
    <property type="entry name" value="Cupredoxins - blue copper proteins"/>
    <property type="match status" value="3"/>
</dbReference>
<feature type="domain" description="Plastocyanin-like" evidence="6">
    <location>
        <begin position="113"/>
        <end position="207"/>
    </location>
</feature>
<evidence type="ECO:0000259" key="4">
    <source>
        <dbReference type="Pfam" id="PF00127"/>
    </source>
</evidence>
<keyword evidence="1" id="KW-0479">Metal-binding</keyword>
<dbReference type="InterPro" id="IPR011706">
    <property type="entry name" value="Cu-oxidase_C"/>
</dbReference>
<dbReference type="InterPro" id="IPR045087">
    <property type="entry name" value="Cu-oxidase_fam"/>
</dbReference>
<dbReference type="RefSeq" id="WP_184134185.1">
    <property type="nucleotide sequence ID" value="NZ_JACHFL010000009.1"/>
</dbReference>
<dbReference type="PANTHER" id="PTHR11709">
    <property type="entry name" value="MULTI-COPPER OXIDASE"/>
    <property type="match status" value="1"/>
</dbReference>
<gene>
    <name evidence="7" type="ORF">HNQ08_003269</name>
</gene>
<organism evidence="7 8">
    <name type="scientific">Deinococcus humi</name>
    <dbReference type="NCBI Taxonomy" id="662880"/>
    <lineage>
        <taxon>Bacteria</taxon>
        <taxon>Thermotogati</taxon>
        <taxon>Deinococcota</taxon>
        <taxon>Deinococci</taxon>
        <taxon>Deinococcales</taxon>
        <taxon>Deinococcaceae</taxon>
        <taxon>Deinococcus</taxon>
    </lineage>
</organism>
<dbReference type="SUPFAM" id="SSF49503">
    <property type="entry name" value="Cupredoxins"/>
    <property type="match status" value="3"/>
</dbReference>
<dbReference type="Pfam" id="PF07731">
    <property type="entry name" value="Cu-oxidase_2"/>
    <property type="match status" value="1"/>
</dbReference>
<keyword evidence="2" id="KW-0560">Oxidoreductase</keyword>
<dbReference type="CDD" id="cd04202">
    <property type="entry name" value="CuRO_D2_2dMcoN_like"/>
    <property type="match status" value="1"/>
</dbReference>
<dbReference type="GO" id="GO:0005507">
    <property type="term" value="F:copper ion binding"/>
    <property type="evidence" value="ECO:0007669"/>
    <property type="project" value="InterPro"/>
</dbReference>
<dbReference type="GO" id="GO:0016491">
    <property type="term" value="F:oxidoreductase activity"/>
    <property type="evidence" value="ECO:0007669"/>
    <property type="project" value="UniProtKB-KW"/>
</dbReference>
<dbReference type="PANTHER" id="PTHR11709:SF394">
    <property type="entry name" value="FI03373P-RELATED"/>
    <property type="match status" value="1"/>
</dbReference>
<dbReference type="InterPro" id="IPR008972">
    <property type="entry name" value="Cupredoxin"/>
</dbReference>
<keyword evidence="3" id="KW-0186">Copper</keyword>
<keyword evidence="8" id="KW-1185">Reference proteome</keyword>
<evidence type="ECO:0000313" key="8">
    <source>
        <dbReference type="Proteomes" id="UP000552709"/>
    </source>
</evidence>
<dbReference type="InterPro" id="IPR011707">
    <property type="entry name" value="Cu-oxidase-like_N"/>
</dbReference>
<dbReference type="InterPro" id="IPR000923">
    <property type="entry name" value="BlueCu_1"/>
</dbReference>